<dbReference type="AlphaFoldDB" id="A0A0A9FQF7"/>
<name>A0A0A9FQF7_ARUDO</name>
<reference evidence="1" key="2">
    <citation type="journal article" date="2015" name="Data Brief">
        <title>Shoot transcriptome of the giant reed, Arundo donax.</title>
        <authorList>
            <person name="Barrero R.A."/>
            <person name="Guerrero F.D."/>
            <person name="Moolhuijzen P."/>
            <person name="Goolsby J.A."/>
            <person name="Tidwell J."/>
            <person name="Bellgard S.E."/>
            <person name="Bellgard M.I."/>
        </authorList>
    </citation>
    <scope>NUCLEOTIDE SEQUENCE</scope>
    <source>
        <tissue evidence="1">Shoot tissue taken approximately 20 cm above the soil surface</tissue>
    </source>
</reference>
<sequence>MSQQQNNFNKNGLTSSLDLMVSNQSHNFVRLIEPKLNYV</sequence>
<dbReference type="EMBL" id="GBRH01183364">
    <property type="protein sequence ID" value="JAE14532.1"/>
    <property type="molecule type" value="Transcribed_RNA"/>
</dbReference>
<proteinExistence type="predicted"/>
<evidence type="ECO:0000313" key="1">
    <source>
        <dbReference type="EMBL" id="JAE14532.1"/>
    </source>
</evidence>
<organism evidence="1">
    <name type="scientific">Arundo donax</name>
    <name type="common">Giant reed</name>
    <name type="synonym">Donax arundinaceus</name>
    <dbReference type="NCBI Taxonomy" id="35708"/>
    <lineage>
        <taxon>Eukaryota</taxon>
        <taxon>Viridiplantae</taxon>
        <taxon>Streptophyta</taxon>
        <taxon>Embryophyta</taxon>
        <taxon>Tracheophyta</taxon>
        <taxon>Spermatophyta</taxon>
        <taxon>Magnoliopsida</taxon>
        <taxon>Liliopsida</taxon>
        <taxon>Poales</taxon>
        <taxon>Poaceae</taxon>
        <taxon>PACMAD clade</taxon>
        <taxon>Arundinoideae</taxon>
        <taxon>Arundineae</taxon>
        <taxon>Arundo</taxon>
    </lineage>
</organism>
<protein>
    <submittedName>
        <fullName evidence="1">Uncharacterized protein</fullName>
    </submittedName>
</protein>
<accession>A0A0A9FQF7</accession>
<reference evidence="1" key="1">
    <citation type="submission" date="2014-09" db="EMBL/GenBank/DDBJ databases">
        <authorList>
            <person name="Magalhaes I.L.F."/>
            <person name="Oliveira U."/>
            <person name="Santos F.R."/>
            <person name="Vidigal T.H.D.A."/>
            <person name="Brescovit A.D."/>
            <person name="Santos A.J."/>
        </authorList>
    </citation>
    <scope>NUCLEOTIDE SEQUENCE</scope>
    <source>
        <tissue evidence="1">Shoot tissue taken approximately 20 cm above the soil surface</tissue>
    </source>
</reference>